<evidence type="ECO:0000313" key="2">
    <source>
        <dbReference type="Proteomes" id="UP000789595"/>
    </source>
</evidence>
<protein>
    <submittedName>
        <fullName evidence="1">Uncharacterized protein</fullName>
    </submittedName>
</protein>
<dbReference type="AlphaFoldDB" id="A0A8J2T3U8"/>
<comment type="caution">
    <text evidence="1">The sequence shown here is derived from an EMBL/GenBank/DDBJ whole genome shotgun (WGS) entry which is preliminary data.</text>
</comment>
<keyword evidence="2" id="KW-1185">Reference proteome</keyword>
<reference evidence="1" key="1">
    <citation type="submission" date="2021-11" db="EMBL/GenBank/DDBJ databases">
        <authorList>
            <consortium name="Genoscope - CEA"/>
            <person name="William W."/>
        </authorList>
    </citation>
    <scope>NUCLEOTIDE SEQUENCE</scope>
</reference>
<gene>
    <name evidence="1" type="ORF">PECAL_6P20030</name>
</gene>
<organism evidence="1 2">
    <name type="scientific">Pelagomonas calceolata</name>
    <dbReference type="NCBI Taxonomy" id="35677"/>
    <lineage>
        <taxon>Eukaryota</taxon>
        <taxon>Sar</taxon>
        <taxon>Stramenopiles</taxon>
        <taxon>Ochrophyta</taxon>
        <taxon>Pelagophyceae</taxon>
        <taxon>Pelagomonadales</taxon>
        <taxon>Pelagomonadaceae</taxon>
        <taxon>Pelagomonas</taxon>
    </lineage>
</organism>
<accession>A0A8J2T3U8</accession>
<dbReference type="EMBL" id="CAKKNE010000006">
    <property type="protein sequence ID" value="CAH0380355.1"/>
    <property type="molecule type" value="Genomic_DNA"/>
</dbReference>
<name>A0A8J2T3U8_9STRA</name>
<dbReference type="Proteomes" id="UP000789595">
    <property type="component" value="Unassembled WGS sequence"/>
</dbReference>
<dbReference type="OrthoDB" id="37975at2759"/>
<sequence length="306" mass="33760">MSSMASRAVRQRAIAEMFKDVERRWGNLDRLLRPDLRVERSAALSTQSLRRLFALETLALVIPNFVQRPEPLADAIQQAGETARNWSVTSARGMESSDVKAVGGTPYNMCVASGDTERYFVEDVPNAKKWVRSLPGGDALDRLRCDLDDAWPGGCSAKKDDAGRAHHVGLGRVMAGPTQWSQGFVHVDELAPMSPSKGHFSANLYLKLPSEGGHLELWPLQFENRWEFYTNAHTLSKLVSIDEDAQRELRARLPPPIVLEVAPGDLVMLSVQRPHAVQGWTSGDSRASLQSFVNFAGDDAALTLEA</sequence>
<proteinExistence type="predicted"/>
<evidence type="ECO:0000313" key="1">
    <source>
        <dbReference type="EMBL" id="CAH0380355.1"/>
    </source>
</evidence>